<dbReference type="AlphaFoldDB" id="J3NG81"/>
<accession>J3NG81</accession>
<organism evidence="4">
    <name type="scientific">Gaeumannomyces tritici (strain R3-111a-1)</name>
    <name type="common">Wheat and barley take-all root rot fungus</name>
    <name type="synonym">Gaeumannomyces graminis var. tritici</name>
    <dbReference type="NCBI Taxonomy" id="644352"/>
    <lineage>
        <taxon>Eukaryota</taxon>
        <taxon>Fungi</taxon>
        <taxon>Dikarya</taxon>
        <taxon>Ascomycota</taxon>
        <taxon>Pezizomycotina</taxon>
        <taxon>Sordariomycetes</taxon>
        <taxon>Sordariomycetidae</taxon>
        <taxon>Magnaporthales</taxon>
        <taxon>Magnaporthaceae</taxon>
        <taxon>Gaeumannomyces</taxon>
    </lineage>
</organism>
<name>J3NG81_GAET3</name>
<reference evidence="5" key="5">
    <citation type="submission" date="2018-04" db="UniProtKB">
        <authorList>
            <consortium name="EnsemblFungi"/>
        </authorList>
    </citation>
    <scope>IDENTIFICATION</scope>
    <source>
        <strain evidence="5">R3-111a-1</strain>
    </source>
</reference>
<dbReference type="RefSeq" id="XP_009216280.1">
    <property type="nucleotide sequence ID" value="XM_009218016.1"/>
</dbReference>
<keyword evidence="2" id="KW-0812">Transmembrane</keyword>
<reference evidence="6" key="1">
    <citation type="submission" date="2010-07" db="EMBL/GenBank/DDBJ databases">
        <title>The genome sequence of Gaeumannomyces graminis var. tritici strain R3-111a-1.</title>
        <authorList>
            <consortium name="The Broad Institute Genome Sequencing Platform"/>
            <person name="Ma L.-J."/>
            <person name="Dead R."/>
            <person name="Young S."/>
            <person name="Zeng Q."/>
            <person name="Koehrsen M."/>
            <person name="Alvarado L."/>
            <person name="Berlin A."/>
            <person name="Chapman S.B."/>
            <person name="Chen Z."/>
            <person name="Freedman E."/>
            <person name="Gellesch M."/>
            <person name="Goldberg J."/>
            <person name="Griggs A."/>
            <person name="Gujja S."/>
            <person name="Heilman E.R."/>
            <person name="Heiman D."/>
            <person name="Hepburn T."/>
            <person name="Howarth C."/>
            <person name="Jen D."/>
            <person name="Larson L."/>
            <person name="Mehta T."/>
            <person name="Neiman D."/>
            <person name="Pearson M."/>
            <person name="Roberts A."/>
            <person name="Saif S."/>
            <person name="Shea T."/>
            <person name="Shenoy N."/>
            <person name="Sisk P."/>
            <person name="Stolte C."/>
            <person name="Sykes S."/>
            <person name="Walk T."/>
            <person name="White J."/>
            <person name="Yandava C."/>
            <person name="Haas B."/>
            <person name="Nusbaum C."/>
            <person name="Birren B."/>
        </authorList>
    </citation>
    <scope>NUCLEOTIDE SEQUENCE [LARGE SCALE GENOMIC DNA]</scope>
    <source>
        <strain evidence="6">R3-111a-1</strain>
    </source>
</reference>
<sequence length="485" mass="56149">MEVTPTRLPARRGQGSPPDDSPPKKTPRRLPGPKLKPLGQRKVTPTKGISRVTRSYSRVARVRALEYMYRERKTEVLILAKGKARAQRRKSYFGLKKVVDIVSINPKSGLIKVKRIRPYTYDEVANIFKIPNGSTVAIWLTAQRLWEELYEPNTNGKITRFRFTNGWFGSFRKRWGFSLQRVTKIFTKLLADCVKVAKRFLCYRRFPKRFIANFDEIPVPYEYAPGQTYERYGAKIVGIKVTRVAVRFNEIAYNNEDFFAWWLKKELLPAFEGRPGLIVMDVAAFYYPARIKFLLIKYGVYVALIPFGIILILQPFDTAVNGPMKKHLREATKKRVFERARHLPPGELPTFTTSEMRVIATEAAAAAWAVIKLPASKKMISKAFFDCGITLRPNGTQDNLFRLKDILAEFINLTNWEKHVDEFYLRFNYNFAGLPEEVIGNFENERGDFEAITNRDLRYRCIANGLFKSGNKKQLVKRFLAWQEA</sequence>
<feature type="domain" description="SAP" evidence="3">
    <location>
        <begin position="449"/>
        <end position="483"/>
    </location>
</feature>
<evidence type="ECO:0000313" key="4">
    <source>
        <dbReference type="EMBL" id="EJT80271.1"/>
    </source>
</evidence>
<evidence type="ECO:0000256" key="1">
    <source>
        <dbReference type="SAM" id="MobiDB-lite"/>
    </source>
</evidence>
<feature type="compositionally biased region" description="Low complexity" evidence="1">
    <location>
        <begin position="32"/>
        <end position="42"/>
    </location>
</feature>
<dbReference type="GeneID" id="20340732"/>
<reference evidence="4" key="2">
    <citation type="submission" date="2010-07" db="EMBL/GenBank/DDBJ databases">
        <authorList>
            <consortium name="The Broad Institute Genome Sequencing Platform"/>
            <consortium name="Broad Institute Genome Sequencing Center for Infectious Disease"/>
            <person name="Ma L.-J."/>
            <person name="Dead R."/>
            <person name="Young S."/>
            <person name="Zeng Q."/>
            <person name="Koehrsen M."/>
            <person name="Alvarado L."/>
            <person name="Berlin A."/>
            <person name="Chapman S.B."/>
            <person name="Chen Z."/>
            <person name="Freedman E."/>
            <person name="Gellesch M."/>
            <person name="Goldberg J."/>
            <person name="Griggs A."/>
            <person name="Gujja S."/>
            <person name="Heilman E.R."/>
            <person name="Heiman D."/>
            <person name="Hepburn T."/>
            <person name="Howarth C."/>
            <person name="Jen D."/>
            <person name="Larson L."/>
            <person name="Mehta T."/>
            <person name="Neiman D."/>
            <person name="Pearson M."/>
            <person name="Roberts A."/>
            <person name="Saif S."/>
            <person name="Shea T."/>
            <person name="Shenoy N."/>
            <person name="Sisk P."/>
            <person name="Stolte C."/>
            <person name="Sykes S."/>
            <person name="Walk T."/>
            <person name="White J."/>
            <person name="Yandava C."/>
            <person name="Haas B."/>
            <person name="Nusbaum C."/>
            <person name="Birren B."/>
        </authorList>
    </citation>
    <scope>NUCLEOTIDE SEQUENCE</scope>
    <source>
        <strain evidence="4">R3-111a-1</strain>
    </source>
</reference>
<evidence type="ECO:0000256" key="2">
    <source>
        <dbReference type="SAM" id="Phobius"/>
    </source>
</evidence>
<feature type="region of interest" description="Disordered" evidence="1">
    <location>
        <begin position="1"/>
        <end position="47"/>
    </location>
</feature>
<evidence type="ECO:0000313" key="6">
    <source>
        <dbReference type="Proteomes" id="UP000006039"/>
    </source>
</evidence>
<dbReference type="HOGENOM" id="CLU_035169_0_0_1"/>
<reference evidence="5" key="4">
    <citation type="journal article" date="2015" name="G3 (Bethesda)">
        <title>Genome sequences of three phytopathogenic species of the Magnaporthaceae family of fungi.</title>
        <authorList>
            <person name="Okagaki L.H."/>
            <person name="Nunes C.C."/>
            <person name="Sailsbery J."/>
            <person name="Clay B."/>
            <person name="Brown D."/>
            <person name="John T."/>
            <person name="Oh Y."/>
            <person name="Young N."/>
            <person name="Fitzgerald M."/>
            <person name="Haas B.J."/>
            <person name="Zeng Q."/>
            <person name="Young S."/>
            <person name="Adiconis X."/>
            <person name="Fan L."/>
            <person name="Levin J.Z."/>
            <person name="Mitchell T.K."/>
            <person name="Okubara P.A."/>
            <person name="Farman M.L."/>
            <person name="Kohn L.M."/>
            <person name="Birren B."/>
            <person name="Ma L.-J."/>
            <person name="Dean R.A."/>
        </authorList>
    </citation>
    <scope>NUCLEOTIDE SEQUENCE</scope>
    <source>
        <strain evidence="5">R3-111a-1</strain>
    </source>
</reference>
<dbReference type="Proteomes" id="UP000006039">
    <property type="component" value="Unassembled WGS sequence"/>
</dbReference>
<proteinExistence type="predicted"/>
<evidence type="ECO:0000313" key="5">
    <source>
        <dbReference type="EnsemblFungi" id="EJT80271"/>
    </source>
</evidence>
<protein>
    <recommendedName>
        <fullName evidence="3">SAP domain-containing protein</fullName>
    </recommendedName>
</protein>
<dbReference type="eggNOG" id="KOG3105">
    <property type="taxonomic scope" value="Eukaryota"/>
</dbReference>
<dbReference type="OrthoDB" id="5427804at2759"/>
<dbReference type="VEuPathDB" id="FungiDB:GGTG_00274"/>
<gene>
    <name evidence="5" type="primary">20340732</name>
    <name evidence="4" type="ORF">GGTG_00274</name>
</gene>
<keyword evidence="2" id="KW-1133">Transmembrane helix</keyword>
<dbReference type="EMBL" id="GL385395">
    <property type="protein sequence ID" value="EJT80271.1"/>
    <property type="molecule type" value="Genomic_DNA"/>
</dbReference>
<dbReference type="InterPro" id="IPR003034">
    <property type="entry name" value="SAP_dom"/>
</dbReference>
<dbReference type="EnsemblFungi" id="EJT80271">
    <property type="protein sequence ID" value="EJT80271"/>
    <property type="gene ID" value="GGTG_00274"/>
</dbReference>
<reference evidence="4" key="3">
    <citation type="submission" date="2010-09" db="EMBL/GenBank/DDBJ databases">
        <title>Annotation of Gaeumannomyces graminis var. tritici R3-111a-1.</title>
        <authorList>
            <consortium name="The Broad Institute Genome Sequencing Platform"/>
            <person name="Ma L.-J."/>
            <person name="Dead R."/>
            <person name="Young S.K."/>
            <person name="Zeng Q."/>
            <person name="Gargeya S."/>
            <person name="Fitzgerald M."/>
            <person name="Haas B."/>
            <person name="Abouelleil A."/>
            <person name="Alvarado L."/>
            <person name="Arachchi H.M."/>
            <person name="Berlin A."/>
            <person name="Brown A."/>
            <person name="Chapman S.B."/>
            <person name="Chen Z."/>
            <person name="Dunbar C."/>
            <person name="Freedman E."/>
            <person name="Gearin G."/>
            <person name="Gellesch M."/>
            <person name="Goldberg J."/>
            <person name="Griggs A."/>
            <person name="Gujja S."/>
            <person name="Heiman D."/>
            <person name="Howarth C."/>
            <person name="Larson L."/>
            <person name="Lui A."/>
            <person name="MacDonald P.J.P."/>
            <person name="Mehta T."/>
            <person name="Montmayeur A."/>
            <person name="Murphy C."/>
            <person name="Neiman D."/>
            <person name="Pearson M."/>
            <person name="Priest M."/>
            <person name="Roberts A."/>
            <person name="Saif S."/>
            <person name="Shea T."/>
            <person name="Shenoy N."/>
            <person name="Sisk P."/>
            <person name="Stolte C."/>
            <person name="Sykes S."/>
            <person name="Yandava C."/>
            <person name="Wortman J."/>
            <person name="Nusbaum C."/>
            <person name="Birren B."/>
        </authorList>
    </citation>
    <scope>NUCLEOTIDE SEQUENCE</scope>
    <source>
        <strain evidence="4">R3-111a-1</strain>
    </source>
</reference>
<keyword evidence="2" id="KW-0472">Membrane</keyword>
<keyword evidence="6" id="KW-1185">Reference proteome</keyword>
<evidence type="ECO:0000259" key="3">
    <source>
        <dbReference type="PROSITE" id="PS50800"/>
    </source>
</evidence>
<dbReference type="PROSITE" id="PS50800">
    <property type="entry name" value="SAP"/>
    <property type="match status" value="1"/>
</dbReference>
<feature type="transmembrane region" description="Helical" evidence="2">
    <location>
        <begin position="298"/>
        <end position="316"/>
    </location>
</feature>